<comment type="caution">
    <text evidence="2">The sequence shown here is derived from an EMBL/GenBank/DDBJ whole genome shotgun (WGS) entry which is preliminary data.</text>
</comment>
<dbReference type="InterPro" id="IPR015919">
    <property type="entry name" value="Cadherin-like_sf"/>
</dbReference>
<dbReference type="Gene3D" id="2.60.40.60">
    <property type="entry name" value="Cadherins"/>
    <property type="match status" value="1"/>
</dbReference>
<sequence length="174" mass="19388">LTPKYFHIHLSASDDDKDYNGNITFQLSPSTSPSFINLLSNGTLIVKTDSNLINDNSLVVLHVQIRDHGEPTPCLIVETLRLFIGSNTTDWITVVKNNNHDDTSLRLATEEFQQGKRMAHAFSSPTPSSISSPHDEYPSSITTLSTRKQIFAVFICSSILMFVVILTMVLCFID</sequence>
<gene>
    <name evidence="2" type="ORF">OXD698_LOCUS43361</name>
</gene>
<keyword evidence="1" id="KW-0812">Transmembrane</keyword>
<dbReference type="EMBL" id="CAJOAZ010012253">
    <property type="protein sequence ID" value="CAF4249621.1"/>
    <property type="molecule type" value="Genomic_DNA"/>
</dbReference>
<keyword evidence="1" id="KW-1133">Transmembrane helix</keyword>
<name>A0A820EQK3_9BILA</name>
<organism evidence="2 3">
    <name type="scientific">Adineta steineri</name>
    <dbReference type="NCBI Taxonomy" id="433720"/>
    <lineage>
        <taxon>Eukaryota</taxon>
        <taxon>Metazoa</taxon>
        <taxon>Spiralia</taxon>
        <taxon>Gnathifera</taxon>
        <taxon>Rotifera</taxon>
        <taxon>Eurotatoria</taxon>
        <taxon>Bdelloidea</taxon>
        <taxon>Adinetida</taxon>
        <taxon>Adinetidae</taxon>
        <taxon>Adineta</taxon>
    </lineage>
</organism>
<accession>A0A820EQK3</accession>
<dbReference type="SUPFAM" id="SSF49313">
    <property type="entry name" value="Cadherin-like"/>
    <property type="match status" value="1"/>
</dbReference>
<dbReference type="GO" id="GO:0016020">
    <property type="term" value="C:membrane"/>
    <property type="evidence" value="ECO:0007669"/>
    <property type="project" value="InterPro"/>
</dbReference>
<evidence type="ECO:0000313" key="3">
    <source>
        <dbReference type="Proteomes" id="UP000663844"/>
    </source>
</evidence>
<feature type="non-terminal residue" evidence="2">
    <location>
        <position position="1"/>
    </location>
</feature>
<evidence type="ECO:0000313" key="2">
    <source>
        <dbReference type="EMBL" id="CAF4249621.1"/>
    </source>
</evidence>
<dbReference type="GO" id="GO:0005509">
    <property type="term" value="F:calcium ion binding"/>
    <property type="evidence" value="ECO:0007669"/>
    <property type="project" value="InterPro"/>
</dbReference>
<evidence type="ECO:0000256" key="1">
    <source>
        <dbReference type="SAM" id="Phobius"/>
    </source>
</evidence>
<feature type="non-terminal residue" evidence="2">
    <location>
        <position position="174"/>
    </location>
</feature>
<dbReference type="AlphaFoldDB" id="A0A820EQK3"/>
<proteinExistence type="predicted"/>
<feature type="transmembrane region" description="Helical" evidence="1">
    <location>
        <begin position="150"/>
        <end position="173"/>
    </location>
</feature>
<dbReference type="Proteomes" id="UP000663844">
    <property type="component" value="Unassembled WGS sequence"/>
</dbReference>
<reference evidence="2" key="1">
    <citation type="submission" date="2021-02" db="EMBL/GenBank/DDBJ databases">
        <authorList>
            <person name="Nowell W R."/>
        </authorList>
    </citation>
    <scope>NUCLEOTIDE SEQUENCE</scope>
</reference>
<keyword evidence="1" id="KW-0472">Membrane</keyword>
<protein>
    <submittedName>
        <fullName evidence="2">Uncharacterized protein</fullName>
    </submittedName>
</protein>